<keyword evidence="4" id="KW-0539">Nucleus</keyword>
<evidence type="ECO:0000313" key="8">
    <source>
        <dbReference type="Proteomes" id="UP000541444"/>
    </source>
</evidence>
<dbReference type="InterPro" id="IPR011598">
    <property type="entry name" value="bHLH_dom"/>
</dbReference>
<evidence type="ECO:0000256" key="5">
    <source>
        <dbReference type="SAM" id="MobiDB-lite"/>
    </source>
</evidence>
<keyword evidence="8" id="KW-1185">Reference proteome</keyword>
<evidence type="ECO:0000256" key="2">
    <source>
        <dbReference type="ARBA" id="ARBA00023015"/>
    </source>
</evidence>
<keyword evidence="2" id="KW-0805">Transcription regulation</keyword>
<dbReference type="Gene3D" id="4.10.280.10">
    <property type="entry name" value="Helix-loop-helix DNA-binding domain"/>
    <property type="match status" value="1"/>
</dbReference>
<protein>
    <recommendedName>
        <fullName evidence="6">BHLH domain-containing protein</fullName>
    </recommendedName>
</protein>
<dbReference type="InterPro" id="IPR036638">
    <property type="entry name" value="HLH_DNA-bd_sf"/>
</dbReference>
<dbReference type="PANTHER" id="PTHR12565:SF184">
    <property type="entry name" value="BHLH TRANSCRIPTION FACTOR"/>
    <property type="match status" value="1"/>
</dbReference>
<dbReference type="EMBL" id="JACGCM010002404">
    <property type="protein sequence ID" value="KAF6140017.1"/>
    <property type="molecule type" value="Genomic_DNA"/>
</dbReference>
<feature type="region of interest" description="Disordered" evidence="5">
    <location>
        <begin position="1"/>
        <end position="23"/>
    </location>
</feature>
<evidence type="ECO:0000259" key="6">
    <source>
        <dbReference type="PROSITE" id="PS50888"/>
    </source>
</evidence>
<name>A0A7J7LBI5_9MAGN</name>
<dbReference type="GO" id="GO:0005634">
    <property type="term" value="C:nucleus"/>
    <property type="evidence" value="ECO:0007669"/>
    <property type="project" value="UniProtKB-SubCell"/>
</dbReference>
<dbReference type="SMART" id="SM00353">
    <property type="entry name" value="HLH"/>
    <property type="match status" value="1"/>
</dbReference>
<accession>A0A7J7LBI5</accession>
<sequence length="506" mass="54128">MDLGGENEKFGFEKRSDNPLSYPSVSMSPDWQFSSGNPSANQQMGLVHTDNSIPHSNGDLMRSSFCPTIWDHPNSQNSAGERSPMFLQTGAGILSQGLPNIPADSAFIERAARFSCFNGGNFSEMLNSFSLPEALNPYSKGGVGSIQGTPAEVLLDSSMKPLLGSQSPKNDRDTKDASVSVEGGRAIEGSPINNKRKGGSFVGSSDEERRRIGASNIASDESEYSGGGAGKGPISSKGPGGKKRKKGGQDNERDKGNGGAPHQSHGEPARGSSENKQKGDDNPNCTSKATKGGKDASQASDPPKEDYIHVRARRGQATNSHSLAERVRREKISERMKFLQDLVPGCSKVTGKAVMLDEIINYVQSLQKQVEHLSMKLATVNPQMDPNYERLIPKDVLSRVGPLSTLGYIPDMTMVHPQLHPSQQGLVQVGASGMGSNSDGLRRTINSQLMAMSGGGYKEPTSEITNIWDDELNNVIQMSFGANASFNGQDLNGPPPPPPGNMKVEL</sequence>
<dbReference type="Proteomes" id="UP000541444">
    <property type="component" value="Unassembled WGS sequence"/>
</dbReference>
<dbReference type="InterPro" id="IPR024097">
    <property type="entry name" value="bHLH_ZIP_TF"/>
</dbReference>
<proteinExistence type="predicted"/>
<feature type="compositionally biased region" description="Basic and acidic residues" evidence="5">
    <location>
        <begin position="1"/>
        <end position="17"/>
    </location>
</feature>
<evidence type="ECO:0000256" key="4">
    <source>
        <dbReference type="ARBA" id="ARBA00023242"/>
    </source>
</evidence>
<dbReference type="SUPFAM" id="SSF47459">
    <property type="entry name" value="HLH, helix-loop-helix DNA-binding domain"/>
    <property type="match status" value="1"/>
</dbReference>
<feature type="region of interest" description="Disordered" evidence="5">
    <location>
        <begin position="161"/>
        <end position="303"/>
    </location>
</feature>
<dbReference type="PANTHER" id="PTHR12565">
    <property type="entry name" value="STEROL REGULATORY ELEMENT-BINDING PROTEIN"/>
    <property type="match status" value="1"/>
</dbReference>
<dbReference type="GO" id="GO:0003700">
    <property type="term" value="F:DNA-binding transcription factor activity"/>
    <property type="evidence" value="ECO:0007669"/>
    <property type="project" value="TreeGrafter"/>
</dbReference>
<dbReference type="OrthoDB" id="1923196at2759"/>
<gene>
    <name evidence="7" type="ORF">GIB67_001758</name>
</gene>
<organism evidence="7 8">
    <name type="scientific">Kingdonia uniflora</name>
    <dbReference type="NCBI Taxonomy" id="39325"/>
    <lineage>
        <taxon>Eukaryota</taxon>
        <taxon>Viridiplantae</taxon>
        <taxon>Streptophyta</taxon>
        <taxon>Embryophyta</taxon>
        <taxon>Tracheophyta</taxon>
        <taxon>Spermatophyta</taxon>
        <taxon>Magnoliopsida</taxon>
        <taxon>Ranunculales</taxon>
        <taxon>Circaeasteraceae</taxon>
        <taxon>Kingdonia</taxon>
    </lineage>
</organism>
<dbReference type="FunFam" id="4.10.280.10:FF:000002">
    <property type="entry name" value="Basic helix-loop-helix transcription factor"/>
    <property type="match status" value="1"/>
</dbReference>
<reference evidence="7 8" key="1">
    <citation type="journal article" date="2020" name="IScience">
        <title>Genome Sequencing of the Endangered Kingdonia uniflora (Circaeasteraceae, Ranunculales) Reveals Potential Mechanisms of Evolutionary Specialization.</title>
        <authorList>
            <person name="Sun Y."/>
            <person name="Deng T."/>
            <person name="Zhang A."/>
            <person name="Moore M.J."/>
            <person name="Landis J.B."/>
            <person name="Lin N."/>
            <person name="Zhang H."/>
            <person name="Zhang X."/>
            <person name="Huang J."/>
            <person name="Zhang X."/>
            <person name="Sun H."/>
            <person name="Wang H."/>
        </authorList>
    </citation>
    <scope>NUCLEOTIDE SEQUENCE [LARGE SCALE GENOMIC DNA]</scope>
    <source>
        <strain evidence="7">TB1705</strain>
        <tissue evidence="7">Leaf</tissue>
    </source>
</reference>
<feature type="compositionally biased region" description="Basic and acidic residues" evidence="5">
    <location>
        <begin position="247"/>
        <end position="256"/>
    </location>
</feature>
<dbReference type="PROSITE" id="PS50888">
    <property type="entry name" value="BHLH"/>
    <property type="match status" value="1"/>
</dbReference>
<dbReference type="AlphaFoldDB" id="A0A7J7LBI5"/>
<dbReference type="CDD" id="cd18919">
    <property type="entry name" value="bHLH_AtBPE_like"/>
    <property type="match status" value="1"/>
</dbReference>
<evidence type="ECO:0000256" key="3">
    <source>
        <dbReference type="ARBA" id="ARBA00023163"/>
    </source>
</evidence>
<evidence type="ECO:0000256" key="1">
    <source>
        <dbReference type="ARBA" id="ARBA00004123"/>
    </source>
</evidence>
<feature type="domain" description="BHLH" evidence="6">
    <location>
        <begin position="316"/>
        <end position="366"/>
    </location>
</feature>
<feature type="compositionally biased region" description="Basic and acidic residues" evidence="5">
    <location>
        <begin position="264"/>
        <end position="281"/>
    </location>
</feature>
<comment type="subcellular location">
    <subcellularLocation>
        <location evidence="1">Nucleus</location>
    </subcellularLocation>
</comment>
<feature type="region of interest" description="Disordered" evidence="5">
    <location>
        <begin position="486"/>
        <end position="506"/>
    </location>
</feature>
<evidence type="ECO:0000313" key="7">
    <source>
        <dbReference type="EMBL" id="KAF6140017.1"/>
    </source>
</evidence>
<keyword evidence="3" id="KW-0804">Transcription</keyword>
<comment type="caution">
    <text evidence="7">The sequence shown here is derived from an EMBL/GenBank/DDBJ whole genome shotgun (WGS) entry which is preliminary data.</text>
</comment>
<dbReference type="Pfam" id="PF00010">
    <property type="entry name" value="HLH"/>
    <property type="match status" value="1"/>
</dbReference>
<dbReference type="GO" id="GO:0046983">
    <property type="term" value="F:protein dimerization activity"/>
    <property type="evidence" value="ECO:0007669"/>
    <property type="project" value="InterPro"/>
</dbReference>